<gene>
    <name evidence="1" type="ORF">ESZ00_07775</name>
</gene>
<dbReference type="OrthoDB" id="117729at2"/>
<evidence type="ECO:0000313" key="1">
    <source>
        <dbReference type="EMBL" id="RXS97750.1"/>
    </source>
</evidence>
<proteinExistence type="predicted"/>
<keyword evidence="2" id="KW-1185">Reference proteome</keyword>
<comment type="caution">
    <text evidence="1">The sequence shown here is derived from an EMBL/GenBank/DDBJ whole genome shotgun (WGS) entry which is preliminary data.</text>
</comment>
<organism evidence="1 2">
    <name type="scientific">Silvibacterium dinghuense</name>
    <dbReference type="NCBI Taxonomy" id="1560006"/>
    <lineage>
        <taxon>Bacteria</taxon>
        <taxon>Pseudomonadati</taxon>
        <taxon>Acidobacteriota</taxon>
        <taxon>Terriglobia</taxon>
        <taxon>Terriglobales</taxon>
        <taxon>Acidobacteriaceae</taxon>
        <taxon>Silvibacterium</taxon>
    </lineage>
</organism>
<dbReference type="EMBL" id="SDMK01000001">
    <property type="protein sequence ID" value="RXS97750.1"/>
    <property type="molecule type" value="Genomic_DNA"/>
</dbReference>
<accession>A0A4Q1SKD3</accession>
<protein>
    <submittedName>
        <fullName evidence="1">Uncharacterized protein</fullName>
    </submittedName>
</protein>
<dbReference type="AlphaFoldDB" id="A0A4Q1SKD3"/>
<dbReference type="RefSeq" id="WP_129207529.1">
    <property type="nucleotide sequence ID" value="NZ_BMGU01000001.1"/>
</dbReference>
<evidence type="ECO:0000313" key="2">
    <source>
        <dbReference type="Proteomes" id="UP000290253"/>
    </source>
</evidence>
<sequence length="207" mass="22575">MGYLQPTQYASYGLAADVTDDMITMASALIDAHCRRVSLNPTQYTERLRMVAGSQTVRLSHLPLTVVAPATLPFVSIQARYAKPRRGELVFPLQEEVLWAFSLPGAWTTVDPTTVDFVAETGELVFPLNILGLPYNEVEVVYTAGLATIPDPILCACAQIVKNAEATTGGNVKQSKMDTMTMQYFSNSLIDANVEAMLAPWVSTRLG</sequence>
<reference evidence="1 2" key="1">
    <citation type="journal article" date="2016" name="Int. J. Syst. Evol. Microbiol.">
        <title>Acidipila dinghuensis sp. nov., an acidobacterium isolated from forest soil.</title>
        <authorList>
            <person name="Jiang Y.W."/>
            <person name="Wang J."/>
            <person name="Chen M.H."/>
            <person name="Lv Y.Y."/>
            <person name="Qiu L.H."/>
        </authorList>
    </citation>
    <scope>NUCLEOTIDE SEQUENCE [LARGE SCALE GENOMIC DNA]</scope>
    <source>
        <strain evidence="1 2">DHOF10</strain>
    </source>
</reference>
<dbReference type="Proteomes" id="UP000290253">
    <property type="component" value="Unassembled WGS sequence"/>
</dbReference>
<name>A0A4Q1SKD3_9BACT</name>